<keyword evidence="2" id="KW-1185">Reference proteome</keyword>
<reference evidence="1 2" key="1">
    <citation type="submission" date="2016-09" db="EMBL/GenBank/DDBJ databases">
        <authorList>
            <person name="Capua I."/>
            <person name="De Benedictis P."/>
            <person name="Joannis T."/>
            <person name="Lombin L.H."/>
            <person name="Cattoli G."/>
        </authorList>
    </citation>
    <scope>NUCLEOTIDE SEQUENCE [LARGE SCALE GENOMIC DNA]</scope>
    <source>
        <strain evidence="1 2">GluBS11</strain>
    </source>
</reference>
<evidence type="ECO:0000313" key="1">
    <source>
        <dbReference type="EMBL" id="SCP96765.1"/>
    </source>
</evidence>
<accession>A0A1D3TSD8</accession>
<dbReference type="STRING" id="1619234.SAMN05421730_100658"/>
<dbReference type="EMBL" id="FMKA01000006">
    <property type="protein sequence ID" value="SCP96765.1"/>
    <property type="molecule type" value="Genomic_DNA"/>
</dbReference>
<evidence type="ECO:0000313" key="2">
    <source>
        <dbReference type="Proteomes" id="UP000199315"/>
    </source>
</evidence>
<organism evidence="1 2">
    <name type="scientific">Anaerobium acetethylicum</name>
    <dbReference type="NCBI Taxonomy" id="1619234"/>
    <lineage>
        <taxon>Bacteria</taxon>
        <taxon>Bacillati</taxon>
        <taxon>Bacillota</taxon>
        <taxon>Clostridia</taxon>
        <taxon>Lachnospirales</taxon>
        <taxon>Lachnospiraceae</taxon>
        <taxon>Anaerobium</taxon>
    </lineage>
</organism>
<dbReference type="Proteomes" id="UP000199315">
    <property type="component" value="Unassembled WGS sequence"/>
</dbReference>
<proteinExistence type="predicted"/>
<protein>
    <submittedName>
        <fullName evidence="1">Uncharacterized protein</fullName>
    </submittedName>
</protein>
<dbReference type="AlphaFoldDB" id="A0A1D3TSD8"/>
<name>A0A1D3TSD8_9FIRM</name>
<dbReference type="RefSeq" id="WP_091232271.1">
    <property type="nucleotide sequence ID" value="NZ_FMKA01000006.1"/>
</dbReference>
<gene>
    <name evidence="1" type="ORF">SAMN05421730_100658</name>
</gene>
<sequence length="60" mass="6541">MSDNISIYLRSNAEGVISISIDIPIGLVQSMKTKSVAEPTEVLMSQLAENWMSSEPSNNN</sequence>